<dbReference type="Proteomes" id="UP000257109">
    <property type="component" value="Unassembled WGS sequence"/>
</dbReference>
<feature type="non-terminal residue" evidence="2">
    <location>
        <position position="1"/>
    </location>
</feature>
<keyword evidence="1" id="KW-0812">Transmembrane</keyword>
<proteinExistence type="predicted"/>
<feature type="non-terminal residue" evidence="2">
    <location>
        <position position="138"/>
    </location>
</feature>
<name>A0A371GGX6_MUCPR</name>
<dbReference type="AlphaFoldDB" id="A0A371GGX6"/>
<gene>
    <name evidence="2" type="ORF">CR513_28400</name>
</gene>
<organism evidence="2 3">
    <name type="scientific">Mucuna pruriens</name>
    <name type="common">Velvet bean</name>
    <name type="synonym">Dolichos pruriens</name>
    <dbReference type="NCBI Taxonomy" id="157652"/>
    <lineage>
        <taxon>Eukaryota</taxon>
        <taxon>Viridiplantae</taxon>
        <taxon>Streptophyta</taxon>
        <taxon>Embryophyta</taxon>
        <taxon>Tracheophyta</taxon>
        <taxon>Spermatophyta</taxon>
        <taxon>Magnoliopsida</taxon>
        <taxon>eudicotyledons</taxon>
        <taxon>Gunneridae</taxon>
        <taxon>Pentapetalae</taxon>
        <taxon>rosids</taxon>
        <taxon>fabids</taxon>
        <taxon>Fabales</taxon>
        <taxon>Fabaceae</taxon>
        <taxon>Papilionoideae</taxon>
        <taxon>50 kb inversion clade</taxon>
        <taxon>NPAAA clade</taxon>
        <taxon>indigoferoid/millettioid clade</taxon>
        <taxon>Phaseoleae</taxon>
        <taxon>Mucuna</taxon>
    </lineage>
</organism>
<evidence type="ECO:0000313" key="3">
    <source>
        <dbReference type="Proteomes" id="UP000257109"/>
    </source>
</evidence>
<comment type="caution">
    <text evidence="2">The sequence shown here is derived from an EMBL/GenBank/DDBJ whole genome shotgun (WGS) entry which is preliminary data.</text>
</comment>
<keyword evidence="1" id="KW-1133">Transmembrane helix</keyword>
<reference evidence="2" key="1">
    <citation type="submission" date="2018-05" db="EMBL/GenBank/DDBJ databases">
        <title>Draft genome of Mucuna pruriens seed.</title>
        <authorList>
            <person name="Nnadi N.E."/>
            <person name="Vos R."/>
            <person name="Hasami M.H."/>
            <person name="Devisetty U.K."/>
            <person name="Aguiy J.C."/>
        </authorList>
    </citation>
    <scope>NUCLEOTIDE SEQUENCE [LARGE SCALE GENOMIC DNA]</scope>
    <source>
        <strain evidence="2">JCA_2017</strain>
    </source>
</reference>
<keyword evidence="1" id="KW-0472">Membrane</keyword>
<keyword evidence="3" id="KW-1185">Reference proteome</keyword>
<dbReference type="EMBL" id="QJKJ01005561">
    <property type="protein sequence ID" value="RDX89825.1"/>
    <property type="molecule type" value="Genomic_DNA"/>
</dbReference>
<protein>
    <submittedName>
        <fullName evidence="2">Uncharacterized protein</fullName>
    </submittedName>
</protein>
<evidence type="ECO:0000313" key="2">
    <source>
        <dbReference type="EMBL" id="RDX89825.1"/>
    </source>
</evidence>
<sequence length="138" mass="15686">MASIGVILLTPINCCILVLFSLPSLQIKSFKEMYTNHANFVVKLSTSLKDNLFRMLIGTSKPMRNNLDMQSALLVQQSVFFKMFLPPNFTIALESAFSTRDRLAITQFKDLNINREFEILERIATSTKLLIFGCENSL</sequence>
<accession>A0A371GGX6</accession>
<evidence type="ECO:0000256" key="1">
    <source>
        <dbReference type="SAM" id="Phobius"/>
    </source>
</evidence>
<feature type="transmembrane region" description="Helical" evidence="1">
    <location>
        <begin position="6"/>
        <end position="25"/>
    </location>
</feature>